<feature type="domain" description="3-dehydroquinate synthase C-terminal" evidence="7">
    <location>
        <begin position="207"/>
        <end position="334"/>
    </location>
</feature>
<protein>
    <submittedName>
        <fullName evidence="8">3-dehydroquinate synthase</fullName>
        <ecNumber evidence="8">4.2.3.4</ecNumber>
    </submittedName>
</protein>
<dbReference type="AlphaFoldDB" id="A0A8J7LBL2"/>
<dbReference type="Gene3D" id="1.20.1090.10">
    <property type="entry name" value="Dehydroquinate synthase-like - alpha domain"/>
    <property type="match status" value="1"/>
</dbReference>
<dbReference type="GO" id="GO:0009073">
    <property type="term" value="P:aromatic amino acid family biosynthetic process"/>
    <property type="evidence" value="ECO:0007669"/>
    <property type="project" value="UniProtKB-KW"/>
</dbReference>
<keyword evidence="9" id="KW-1185">Reference proteome</keyword>
<keyword evidence="3" id="KW-0520">NAD</keyword>
<evidence type="ECO:0000313" key="8">
    <source>
        <dbReference type="EMBL" id="MBH8565840.1"/>
    </source>
</evidence>
<dbReference type="EMBL" id="JAECZC010000074">
    <property type="protein sequence ID" value="MBH8565840.1"/>
    <property type="molecule type" value="Genomic_DNA"/>
</dbReference>
<dbReference type="InterPro" id="IPR030960">
    <property type="entry name" value="DHQS/DOIS_N"/>
</dbReference>
<gene>
    <name evidence="8" type="ORF">I8748_27355</name>
</gene>
<organism evidence="8 9">
    <name type="scientific">Amazonocrinis nigriterrae CENA67</name>
    <dbReference type="NCBI Taxonomy" id="2794033"/>
    <lineage>
        <taxon>Bacteria</taxon>
        <taxon>Bacillati</taxon>
        <taxon>Cyanobacteriota</taxon>
        <taxon>Cyanophyceae</taxon>
        <taxon>Nostocales</taxon>
        <taxon>Nostocaceae</taxon>
        <taxon>Amazonocrinis</taxon>
        <taxon>Amazonocrinis nigriterrae</taxon>
    </lineage>
</organism>
<evidence type="ECO:0000256" key="5">
    <source>
        <dbReference type="ARBA" id="ARBA00023239"/>
    </source>
</evidence>
<feature type="domain" description="3-dehydroquinate synthase N-terminal" evidence="6">
    <location>
        <begin position="92"/>
        <end position="205"/>
    </location>
</feature>
<dbReference type="InterPro" id="IPR050071">
    <property type="entry name" value="Dehydroquinate_synthase"/>
</dbReference>
<keyword evidence="2" id="KW-0028">Amino-acid biosynthesis</keyword>
<dbReference type="PANTHER" id="PTHR43622">
    <property type="entry name" value="3-DEHYDROQUINATE SYNTHASE"/>
    <property type="match status" value="1"/>
</dbReference>
<proteinExistence type="predicted"/>
<dbReference type="EC" id="4.2.3.4" evidence="8"/>
<evidence type="ECO:0000259" key="6">
    <source>
        <dbReference type="Pfam" id="PF01761"/>
    </source>
</evidence>
<keyword evidence="4" id="KW-0057">Aromatic amino acid biosynthesis</keyword>
<comment type="caution">
    <text evidence="8">The sequence shown here is derived from an EMBL/GenBank/DDBJ whole genome shotgun (WGS) entry which is preliminary data.</text>
</comment>
<dbReference type="RefSeq" id="WP_198127625.1">
    <property type="nucleotide sequence ID" value="NZ_JAECZC010000074.1"/>
</dbReference>
<reference evidence="8 9" key="1">
    <citation type="journal article" date="2021" name="Int. J. Syst. Evol. Microbiol.">
        <title>Amazonocrinis nigriterrae gen. nov., sp. nov., Atlanticothrix silvestris gen. nov., sp. nov. and Dendronalium phyllosphericum gen. nov., sp. nov., nostocacean cyanobacteria from Brazilian environments.</title>
        <authorList>
            <person name="Alvarenga D.O."/>
            <person name="Andreote A.P.D."/>
            <person name="Branco L.H.Z."/>
            <person name="Delbaje E."/>
            <person name="Cruz R.B."/>
            <person name="Varani A.M."/>
            <person name="Fiore M.F."/>
        </authorList>
    </citation>
    <scope>NUCLEOTIDE SEQUENCE [LARGE SCALE GENOMIC DNA]</scope>
    <source>
        <strain evidence="8 9">CENA67</strain>
    </source>
</reference>
<name>A0A8J7LBL2_9NOST</name>
<dbReference type="CDD" id="cd08198">
    <property type="entry name" value="DHQS-like"/>
    <property type="match status" value="1"/>
</dbReference>
<accession>A0A8J7LBL2</accession>
<evidence type="ECO:0000256" key="2">
    <source>
        <dbReference type="ARBA" id="ARBA00022605"/>
    </source>
</evidence>
<dbReference type="Pfam" id="PF24621">
    <property type="entry name" value="DHQS_C"/>
    <property type="match status" value="1"/>
</dbReference>
<dbReference type="NCBIfam" id="NF004852">
    <property type="entry name" value="PRK06203.1"/>
    <property type="match status" value="1"/>
</dbReference>
<dbReference type="GO" id="GO:0003856">
    <property type="term" value="F:3-dehydroquinate synthase activity"/>
    <property type="evidence" value="ECO:0007669"/>
    <property type="project" value="UniProtKB-EC"/>
</dbReference>
<evidence type="ECO:0000259" key="7">
    <source>
        <dbReference type="Pfam" id="PF24621"/>
    </source>
</evidence>
<evidence type="ECO:0000256" key="3">
    <source>
        <dbReference type="ARBA" id="ARBA00023027"/>
    </source>
</evidence>
<evidence type="ECO:0000256" key="4">
    <source>
        <dbReference type="ARBA" id="ARBA00023141"/>
    </source>
</evidence>
<sequence length="397" mass="44536">MFIEQKTILNLQPIKQCVRVTFNYDVHFTRGLFELNNPLLAQVIAADQQTTAKQVVTVIDGGLLQYQSKLLEKLSVYAQHYENIFTLSGEPIIVPGGETVKNDSRFIEQIHQRINICGLCRHSYVLAIGGGAVLDMAGYAATTAHRGIRLLRVPTTVLAQNDSGVGVKNGINAFGKKNFLGTFMPPYAVLNDFDFLTTLDERDWRSGIAEAVKVALIKDGDFFDFIMNYADKLGKRDMEIMEQLIYRCSQLHLEHIAGSGDPFEMGSSRPLDFGHWAAHKLEYLTNYSLRHGEAVAIGIALDSTYSYLAGLLLQSEWQRILGTLNKLGFTLYVSALTEQLDQPDHPHCLFRGLTEFREHLGGELTITLLQGIGQGIEVHQVDLSLYRKAILMLRDWE</sequence>
<dbReference type="PANTHER" id="PTHR43622:SF7">
    <property type="entry name" value="3-DEHYDROQUINATE SYNTHASE, CHLOROPLASTIC"/>
    <property type="match status" value="1"/>
</dbReference>
<dbReference type="Pfam" id="PF01761">
    <property type="entry name" value="DHQ_synthase"/>
    <property type="match status" value="1"/>
</dbReference>
<keyword evidence="5 8" id="KW-0456">Lyase</keyword>
<evidence type="ECO:0000256" key="1">
    <source>
        <dbReference type="ARBA" id="ARBA00001911"/>
    </source>
</evidence>
<comment type="cofactor">
    <cofactor evidence="1">
        <name>NAD(+)</name>
        <dbReference type="ChEBI" id="CHEBI:57540"/>
    </cofactor>
</comment>
<dbReference type="InterPro" id="IPR056179">
    <property type="entry name" value="DHQS_C"/>
</dbReference>
<dbReference type="GO" id="GO:0008652">
    <property type="term" value="P:amino acid biosynthetic process"/>
    <property type="evidence" value="ECO:0007669"/>
    <property type="project" value="UniProtKB-KW"/>
</dbReference>
<dbReference type="Gene3D" id="3.40.50.1970">
    <property type="match status" value="1"/>
</dbReference>
<dbReference type="SUPFAM" id="SSF56796">
    <property type="entry name" value="Dehydroquinate synthase-like"/>
    <property type="match status" value="1"/>
</dbReference>
<evidence type="ECO:0000313" key="9">
    <source>
        <dbReference type="Proteomes" id="UP000632766"/>
    </source>
</evidence>
<dbReference type="Proteomes" id="UP000632766">
    <property type="component" value="Unassembled WGS sequence"/>
</dbReference>